<reference evidence="2" key="1">
    <citation type="submission" date="2022-12" db="EMBL/GenBank/DDBJ databases">
        <title>Chromosome-level genome assembly of the bean flower thrips Megalurothrips usitatus.</title>
        <authorList>
            <person name="Ma L."/>
            <person name="Liu Q."/>
            <person name="Li H."/>
            <person name="Cai W."/>
        </authorList>
    </citation>
    <scope>NUCLEOTIDE SEQUENCE</scope>
    <source>
        <strain evidence="2">Cailab_2022a</strain>
    </source>
</reference>
<dbReference type="Proteomes" id="UP001075354">
    <property type="component" value="Chromosome 11"/>
</dbReference>
<proteinExistence type="predicted"/>
<sequence length="307" mass="30997">MKFLAITLLAVCLIQGHNAQFSGLRNLVSGATSAVNTAHNAASGVASAAHNAAQTAANNINVAANNARSTLSSAAQGVLNAAPTLSTEELTSTLSGLSANQLIDTVKGAAEEVKTRAEATTAAITDTVSNIEKQAETAVLSATAGWNVDVKAIVAKAKELGVDVKECAVDKVAELGSTAVTGAVKCVTDKVTEAVTLATNIGKLVPRSVNLATDGISGYRTCAKQTNTLVKRGCQATKLVPVAVKSAILVKDAVQYATQATTLVSTIQTALPACVGTVTAKKAVEAAALSLKIGNCVKAKIQAAKSS</sequence>
<feature type="chain" id="PRO_5043574733" evidence="1">
    <location>
        <begin position="20"/>
        <end position="307"/>
    </location>
</feature>
<keyword evidence="1" id="KW-0732">Signal</keyword>
<accession>A0AAV7XCG0</accession>
<evidence type="ECO:0000313" key="3">
    <source>
        <dbReference type="Proteomes" id="UP001075354"/>
    </source>
</evidence>
<name>A0AAV7XCG0_9NEOP</name>
<comment type="caution">
    <text evidence="2">The sequence shown here is derived from an EMBL/GenBank/DDBJ whole genome shotgun (WGS) entry which is preliminary data.</text>
</comment>
<feature type="signal peptide" evidence="1">
    <location>
        <begin position="1"/>
        <end position="19"/>
    </location>
</feature>
<evidence type="ECO:0000256" key="1">
    <source>
        <dbReference type="SAM" id="SignalP"/>
    </source>
</evidence>
<organism evidence="2 3">
    <name type="scientific">Megalurothrips usitatus</name>
    <name type="common">bean blossom thrips</name>
    <dbReference type="NCBI Taxonomy" id="439358"/>
    <lineage>
        <taxon>Eukaryota</taxon>
        <taxon>Metazoa</taxon>
        <taxon>Ecdysozoa</taxon>
        <taxon>Arthropoda</taxon>
        <taxon>Hexapoda</taxon>
        <taxon>Insecta</taxon>
        <taxon>Pterygota</taxon>
        <taxon>Neoptera</taxon>
        <taxon>Paraneoptera</taxon>
        <taxon>Thysanoptera</taxon>
        <taxon>Terebrantia</taxon>
        <taxon>Thripoidea</taxon>
        <taxon>Thripidae</taxon>
        <taxon>Megalurothrips</taxon>
    </lineage>
</organism>
<evidence type="ECO:0000313" key="2">
    <source>
        <dbReference type="EMBL" id="KAJ1522883.1"/>
    </source>
</evidence>
<dbReference type="AlphaFoldDB" id="A0AAV7XCG0"/>
<keyword evidence="3" id="KW-1185">Reference proteome</keyword>
<protein>
    <submittedName>
        <fullName evidence="2">Uncharacterized protein</fullName>
    </submittedName>
</protein>
<dbReference type="EMBL" id="JAPTSV010000011">
    <property type="protein sequence ID" value="KAJ1522883.1"/>
    <property type="molecule type" value="Genomic_DNA"/>
</dbReference>
<gene>
    <name evidence="2" type="ORF">ONE63_002025</name>
</gene>